<feature type="region of interest" description="Disordered" evidence="3">
    <location>
        <begin position="1"/>
        <end position="201"/>
    </location>
</feature>
<dbReference type="GO" id="GO:0007169">
    <property type="term" value="P:cell surface receptor protein tyrosine kinase signaling pathway"/>
    <property type="evidence" value="ECO:0007669"/>
    <property type="project" value="TreeGrafter"/>
</dbReference>
<feature type="compositionally biased region" description="Basic and acidic residues" evidence="3">
    <location>
        <begin position="57"/>
        <end position="67"/>
    </location>
</feature>
<evidence type="ECO:0000313" key="6">
    <source>
        <dbReference type="Proteomes" id="UP000327468"/>
    </source>
</evidence>
<dbReference type="Gene3D" id="3.30.505.10">
    <property type="entry name" value="SH2 domain"/>
    <property type="match status" value="1"/>
</dbReference>
<proteinExistence type="predicted"/>
<evidence type="ECO:0000313" key="5">
    <source>
        <dbReference type="EMBL" id="KAB5554178.1"/>
    </source>
</evidence>
<dbReference type="Proteomes" id="UP000327468">
    <property type="component" value="Chromosome 13"/>
</dbReference>
<keyword evidence="6" id="KW-1185">Reference proteome</keyword>
<dbReference type="PANTHER" id="PTHR14098:SF2">
    <property type="entry name" value="CYTOKINE-DEPENDENT HEMATOPOIETIC CELL LINKER"/>
    <property type="match status" value="1"/>
</dbReference>
<dbReference type="Pfam" id="PF00017">
    <property type="entry name" value="SH2"/>
    <property type="match status" value="1"/>
</dbReference>
<evidence type="ECO:0000256" key="3">
    <source>
        <dbReference type="SAM" id="MobiDB-lite"/>
    </source>
</evidence>
<evidence type="ECO:0000256" key="1">
    <source>
        <dbReference type="ARBA" id="ARBA00022999"/>
    </source>
</evidence>
<sequence>MQSAHRNVSPLNMDRWNRGGGIKQRSDHNDDSDEGDYHEPQEPIMRFPRPSPSPSEYADKRTVRERPLLSGANDLKNILDIPPRLPKRPSGSAAPIVNRDLKPGRQGKVTSEQRSQTLGSSEPTTKIPPRPVKSLPRDYFDHDAPPSRSPPCAPVRTSHIHTRTAADSGASLTEDDSVNNSRLTGHRSGSSHRHSLDLESHDQDRRYLAEGAAVRVTQMHHEWPQVKADTEQASYTGHSKPVETSAEQEWYVGGFSRVEAEHALHLVNREGAFLVRDCSRNTKQEPYVLAVFYDNRVFNVQIRFCNETCKYTLGTRIRTDDAFDSVAEIIKFHSIFPILLIDGRNPSAVSSHKRQCVLMYPVTAEDMRRLLS</sequence>
<feature type="domain" description="SH2" evidence="4">
    <location>
        <begin position="250"/>
        <end position="362"/>
    </location>
</feature>
<dbReference type="InterPro" id="IPR000980">
    <property type="entry name" value="SH2"/>
</dbReference>
<dbReference type="SMART" id="SM00252">
    <property type="entry name" value="SH2"/>
    <property type="match status" value="1"/>
</dbReference>
<feature type="compositionally biased region" description="Basic and acidic residues" evidence="3">
    <location>
        <begin position="135"/>
        <end position="145"/>
    </location>
</feature>
<keyword evidence="1 2" id="KW-0727">SH2 domain</keyword>
<dbReference type="AlphaFoldDB" id="A0A5N5MGN0"/>
<feature type="compositionally biased region" description="Polar residues" evidence="3">
    <location>
        <begin position="108"/>
        <end position="124"/>
    </location>
</feature>
<feature type="compositionally biased region" description="Polar residues" evidence="3">
    <location>
        <begin position="1"/>
        <end position="10"/>
    </location>
</feature>
<evidence type="ECO:0000259" key="4">
    <source>
        <dbReference type="PROSITE" id="PS50001"/>
    </source>
</evidence>
<name>A0A5N5MGN0_PANHP</name>
<evidence type="ECO:0000256" key="2">
    <source>
        <dbReference type="PROSITE-ProRule" id="PRU00191"/>
    </source>
</evidence>
<gene>
    <name evidence="5" type="ORF">PHYPO_G00047180</name>
</gene>
<accession>A0A5N5MGN0</accession>
<dbReference type="SUPFAM" id="SSF55550">
    <property type="entry name" value="SH2 domain"/>
    <property type="match status" value="1"/>
</dbReference>
<dbReference type="PROSITE" id="PS50001">
    <property type="entry name" value="SH2"/>
    <property type="match status" value="1"/>
</dbReference>
<dbReference type="GO" id="GO:0035556">
    <property type="term" value="P:intracellular signal transduction"/>
    <property type="evidence" value="ECO:0007669"/>
    <property type="project" value="TreeGrafter"/>
</dbReference>
<organism evidence="5 6">
    <name type="scientific">Pangasianodon hypophthalmus</name>
    <name type="common">Striped catfish</name>
    <name type="synonym">Helicophagus hypophthalmus</name>
    <dbReference type="NCBI Taxonomy" id="310915"/>
    <lineage>
        <taxon>Eukaryota</taxon>
        <taxon>Metazoa</taxon>
        <taxon>Chordata</taxon>
        <taxon>Craniata</taxon>
        <taxon>Vertebrata</taxon>
        <taxon>Euteleostomi</taxon>
        <taxon>Actinopterygii</taxon>
        <taxon>Neopterygii</taxon>
        <taxon>Teleostei</taxon>
        <taxon>Ostariophysi</taxon>
        <taxon>Siluriformes</taxon>
        <taxon>Pangasiidae</taxon>
        <taxon>Pangasianodon</taxon>
    </lineage>
</organism>
<reference evidence="5 6" key="1">
    <citation type="submission" date="2019-06" db="EMBL/GenBank/DDBJ databases">
        <title>A chromosome-scale genome assembly of the striped catfish, Pangasianodon hypophthalmus.</title>
        <authorList>
            <person name="Wen M."/>
            <person name="Zahm M."/>
            <person name="Roques C."/>
            <person name="Cabau C."/>
            <person name="Klopp C."/>
            <person name="Donnadieu C."/>
            <person name="Jouanno E."/>
            <person name="Avarre J.-C."/>
            <person name="Campet M."/>
            <person name="Ha T.T.T."/>
            <person name="Dugue R."/>
            <person name="Lampietro C."/>
            <person name="Louis A."/>
            <person name="Herpin A."/>
            <person name="Echchiki A."/>
            <person name="Berthelot C."/>
            <person name="Parey E."/>
            <person name="Roest-Crollius H."/>
            <person name="Braasch I."/>
            <person name="Postlethwait J."/>
            <person name="Bobe J."/>
            <person name="Montfort J."/>
            <person name="Bouchez O."/>
            <person name="Begum T."/>
            <person name="Schartl M."/>
            <person name="Guiguen Y."/>
        </authorList>
    </citation>
    <scope>NUCLEOTIDE SEQUENCE [LARGE SCALE GENOMIC DNA]</scope>
    <source>
        <strain evidence="5 6">Indonesia</strain>
        <tissue evidence="5">Blood</tissue>
    </source>
</reference>
<feature type="compositionally biased region" description="Basic and acidic residues" evidence="3">
    <location>
        <begin position="24"/>
        <end position="41"/>
    </location>
</feature>
<dbReference type="InterPro" id="IPR036860">
    <property type="entry name" value="SH2_dom_sf"/>
</dbReference>
<dbReference type="EMBL" id="VFJC01000014">
    <property type="protein sequence ID" value="KAB5554178.1"/>
    <property type="molecule type" value="Genomic_DNA"/>
</dbReference>
<dbReference type="GO" id="GO:0005737">
    <property type="term" value="C:cytoplasm"/>
    <property type="evidence" value="ECO:0007669"/>
    <property type="project" value="UniProtKB-ARBA"/>
</dbReference>
<dbReference type="FunFam" id="3.30.505.10:FF:000016">
    <property type="entry name" value="B-cell linker protein isoform 2"/>
    <property type="match status" value="1"/>
</dbReference>
<protein>
    <recommendedName>
        <fullName evidence="4">SH2 domain-containing protein</fullName>
    </recommendedName>
</protein>
<comment type="caution">
    <text evidence="5">The sequence shown here is derived from an EMBL/GenBank/DDBJ whole genome shotgun (WGS) entry which is preliminary data.</text>
</comment>
<dbReference type="PANTHER" id="PTHR14098">
    <property type="entry name" value="SH2 DOMAIN CONTAINING PROTEIN"/>
    <property type="match status" value="1"/>
</dbReference>
<dbReference type="InterPro" id="IPR051751">
    <property type="entry name" value="Immunoreceptor_sig_adapters"/>
</dbReference>